<feature type="binding site" evidence="3">
    <location>
        <position position="201"/>
    </location>
    <ligand>
        <name>substrate</name>
    </ligand>
</feature>
<dbReference type="PANTHER" id="PTHR10291:SF43">
    <property type="entry name" value="DEHYDRODOLICHYL DIPHOSPHATE SYNTHASE COMPLEX SUBUNIT DHDDS"/>
    <property type="match status" value="1"/>
</dbReference>
<name>A0ABV5Q278_9ACTN</name>
<feature type="active site" evidence="3">
    <location>
        <position position="28"/>
    </location>
</feature>
<dbReference type="Gene3D" id="3.40.1180.10">
    <property type="entry name" value="Decaprenyl diphosphate synthase-like"/>
    <property type="match status" value="1"/>
</dbReference>
<dbReference type="EMBL" id="JBHMCE010000006">
    <property type="protein sequence ID" value="MFB9528871.1"/>
    <property type="molecule type" value="Genomic_DNA"/>
</dbReference>
<comment type="caution">
    <text evidence="3">Lacks conserved residue(s) required for the propagation of feature annotation.</text>
</comment>
<dbReference type="InterPro" id="IPR018520">
    <property type="entry name" value="UPP_synth-like_CS"/>
</dbReference>
<dbReference type="Proteomes" id="UP001589646">
    <property type="component" value="Unassembled WGS sequence"/>
</dbReference>
<feature type="binding site" evidence="3">
    <location>
        <begin position="207"/>
        <end position="209"/>
    </location>
    <ligand>
        <name>substrate</name>
    </ligand>
</feature>
<evidence type="ECO:0000313" key="5">
    <source>
        <dbReference type="Proteomes" id="UP001589646"/>
    </source>
</evidence>
<dbReference type="HAMAP" id="MF_01139">
    <property type="entry name" value="ISPT"/>
    <property type="match status" value="1"/>
</dbReference>
<organism evidence="4 5">
    <name type="scientific">Nonomuraea roseola</name>
    <dbReference type="NCBI Taxonomy" id="46179"/>
    <lineage>
        <taxon>Bacteria</taxon>
        <taxon>Bacillati</taxon>
        <taxon>Actinomycetota</taxon>
        <taxon>Actinomycetes</taxon>
        <taxon>Streptosporangiales</taxon>
        <taxon>Streptosporangiaceae</taxon>
        <taxon>Nonomuraea</taxon>
    </lineage>
</organism>
<protein>
    <recommendedName>
        <fullName evidence="3">Isoprenyl transferase</fullName>
        <ecNumber evidence="3">2.5.1.-</ecNumber>
    </recommendedName>
</protein>
<evidence type="ECO:0000256" key="2">
    <source>
        <dbReference type="ARBA" id="ARBA00038453"/>
    </source>
</evidence>
<dbReference type="RefSeq" id="WP_346129194.1">
    <property type="nucleotide sequence ID" value="NZ_BAAAXC010000015.1"/>
</dbReference>
<dbReference type="Pfam" id="PF01255">
    <property type="entry name" value="Prenyltransf"/>
    <property type="match status" value="1"/>
</dbReference>
<comment type="caution">
    <text evidence="4">The sequence shown here is derived from an EMBL/GenBank/DDBJ whole genome shotgun (WGS) entry which is preliminary data.</text>
</comment>
<comment type="similarity">
    <text evidence="2">Belongs to the UPP synthase family. Z-FPP synthase subfamily.</text>
</comment>
<feature type="binding site" evidence="3">
    <location>
        <begin position="74"/>
        <end position="76"/>
    </location>
    <ligand>
        <name>substrate</name>
    </ligand>
</feature>
<keyword evidence="3" id="KW-0479">Metal-binding</keyword>
<feature type="binding site" evidence="3">
    <location>
        <begin position="29"/>
        <end position="32"/>
    </location>
    <ligand>
        <name>substrate</name>
    </ligand>
</feature>
<feature type="binding site" evidence="3">
    <location>
        <position position="28"/>
    </location>
    <ligand>
        <name>Mg(2+)</name>
        <dbReference type="ChEBI" id="CHEBI:18420"/>
    </ligand>
</feature>
<proteinExistence type="inferred from homology"/>
<dbReference type="GO" id="GO:0016740">
    <property type="term" value="F:transferase activity"/>
    <property type="evidence" value="ECO:0007669"/>
    <property type="project" value="UniProtKB-KW"/>
</dbReference>
<keyword evidence="5" id="KW-1185">Reference proteome</keyword>
<comment type="function">
    <text evidence="3">Catalyzes the condensation of isopentenyl diphosphate (IPP) with allylic pyrophosphates generating different type of terpenoids.</text>
</comment>
<feature type="active site" description="Proton acceptor" evidence="3">
    <location>
        <position position="77"/>
    </location>
</feature>
<gene>
    <name evidence="4" type="primary">uppS</name>
    <name evidence="4" type="ORF">ACFFRN_19830</name>
</gene>
<feature type="binding site" evidence="3">
    <location>
        <position position="220"/>
    </location>
    <ligand>
        <name>Mg(2+)</name>
        <dbReference type="ChEBI" id="CHEBI:18420"/>
    </ligand>
</feature>
<dbReference type="PROSITE" id="PS01066">
    <property type="entry name" value="UPP_SYNTHASE"/>
    <property type="match status" value="1"/>
</dbReference>
<keyword evidence="1 3" id="KW-0808">Transferase</keyword>
<reference evidence="4 5" key="1">
    <citation type="submission" date="2024-09" db="EMBL/GenBank/DDBJ databases">
        <authorList>
            <person name="Sun Q."/>
            <person name="Mori K."/>
        </authorList>
    </citation>
    <scope>NUCLEOTIDE SEQUENCE [LARGE SCALE GENOMIC DNA]</scope>
    <source>
        <strain evidence="4 5">JCM 3323</strain>
    </source>
</reference>
<evidence type="ECO:0000313" key="4">
    <source>
        <dbReference type="EMBL" id="MFB9528871.1"/>
    </source>
</evidence>
<comment type="subunit">
    <text evidence="3">Homodimer.</text>
</comment>
<feature type="binding site" evidence="3">
    <location>
        <position position="33"/>
    </location>
    <ligand>
        <name>substrate</name>
    </ligand>
</feature>
<dbReference type="InterPro" id="IPR001441">
    <property type="entry name" value="UPP_synth-like"/>
</dbReference>
<dbReference type="CDD" id="cd00475">
    <property type="entry name" value="Cis_IPPS"/>
    <property type="match status" value="1"/>
</dbReference>
<accession>A0ABV5Q278</accession>
<sequence>MLYALYTRHLRSRLRRGPLPRHVALVMDGNRRWARQMGLENPSEGHRHGVEHIETVLGWCADLDIRHVTIYVASVDNVRKRESKQVASYMRLMEEIIAGRLVESASRWRLHVAGRLDELPVTTAHALKLAVDRTRDRPDFHLTAAIGYDGRQEVVDALRSLLDDRARAGVPIEELARTITTGDIAAHLYTAGRPDPDLIIRTSGEQRLSGFLIWQAASAEFHFCEVYWPGFRHVDFLRALRSFAVRRRRQHP</sequence>
<dbReference type="NCBIfam" id="TIGR00055">
    <property type="entry name" value="uppS"/>
    <property type="match status" value="1"/>
</dbReference>
<dbReference type="EC" id="2.5.1.-" evidence="3"/>
<comment type="cofactor">
    <cofactor evidence="3">
        <name>Mg(2+)</name>
        <dbReference type="ChEBI" id="CHEBI:18420"/>
    </cofactor>
    <text evidence="3">Binds 2 magnesium ions per subunit.</text>
</comment>
<feature type="binding site" evidence="3">
    <location>
        <position position="81"/>
    </location>
    <ligand>
        <name>substrate</name>
    </ligand>
</feature>
<feature type="binding site" evidence="3">
    <location>
        <position position="46"/>
    </location>
    <ligand>
        <name>substrate</name>
    </ligand>
</feature>
<keyword evidence="3" id="KW-0460">Magnesium</keyword>
<dbReference type="InterPro" id="IPR036424">
    <property type="entry name" value="UPP_synth-like_sf"/>
</dbReference>
<dbReference type="SUPFAM" id="SSF64005">
    <property type="entry name" value="Undecaprenyl diphosphate synthase"/>
    <property type="match status" value="1"/>
</dbReference>
<dbReference type="PANTHER" id="PTHR10291">
    <property type="entry name" value="DEHYDRODOLICHYL DIPHOSPHATE SYNTHASE FAMILY MEMBER"/>
    <property type="match status" value="1"/>
</dbReference>
<evidence type="ECO:0000256" key="3">
    <source>
        <dbReference type="HAMAP-Rule" id="MF_01139"/>
    </source>
</evidence>
<evidence type="ECO:0000256" key="1">
    <source>
        <dbReference type="ARBA" id="ARBA00022679"/>
    </source>
</evidence>